<dbReference type="InterPro" id="IPR026590">
    <property type="entry name" value="Ssirtuin_cat_dom"/>
</dbReference>
<feature type="binding site" evidence="4">
    <location>
        <position position="115"/>
    </location>
    <ligand>
        <name>Zn(2+)</name>
        <dbReference type="ChEBI" id="CHEBI:29105"/>
    </ligand>
</feature>
<sequence>MAKMLFFSGAGLSADSGLGVFRGGHGLWDSYDVNKVCNIATWRANYHLVHEFYSKRRIEYAKAEPNKMHKAIAELQQKYGEEKVIVITQNIDNLLEKAGCTNVMHVHGSINYVHCTNCLNEIYIEGEFKPVKCEKCGGTEFKPSVVFFGEQAPKYYDMYQAFASLQQEDGLAVIGTEGSVVPIAQIIGTKQNGVKAARLLCNLDKSPYINDKLFDEVIYNRAELSADKVLLFSEKILG</sequence>
<evidence type="ECO:0000259" key="5">
    <source>
        <dbReference type="PROSITE" id="PS50305"/>
    </source>
</evidence>
<protein>
    <recommendedName>
        <fullName evidence="1">protein acetyllysine N-acetyltransferase</fullName>
        <ecNumber evidence="1">2.3.1.286</ecNumber>
    </recommendedName>
</protein>
<dbReference type="GO" id="GO:0046872">
    <property type="term" value="F:metal ion binding"/>
    <property type="evidence" value="ECO:0007669"/>
    <property type="project" value="UniProtKB-KW"/>
</dbReference>
<keyword evidence="3" id="KW-0520">NAD</keyword>
<evidence type="ECO:0000256" key="4">
    <source>
        <dbReference type="PROSITE-ProRule" id="PRU00236"/>
    </source>
</evidence>
<dbReference type="InterPro" id="IPR026591">
    <property type="entry name" value="Sirtuin_cat_small_dom_sf"/>
</dbReference>
<keyword evidence="4" id="KW-0862">Zinc</keyword>
<dbReference type="EC" id="2.3.1.286" evidence="1"/>
<dbReference type="EMBL" id="DXAQ01000013">
    <property type="protein sequence ID" value="HIZ88442.1"/>
    <property type="molecule type" value="Genomic_DNA"/>
</dbReference>
<dbReference type="Pfam" id="PF02146">
    <property type="entry name" value="SIR2"/>
    <property type="match status" value="1"/>
</dbReference>
<reference evidence="6" key="1">
    <citation type="journal article" date="2021" name="PeerJ">
        <title>Extensive microbial diversity within the chicken gut microbiome revealed by metagenomics and culture.</title>
        <authorList>
            <person name="Gilroy R."/>
            <person name="Ravi A."/>
            <person name="Getino M."/>
            <person name="Pursley I."/>
            <person name="Horton D.L."/>
            <person name="Alikhan N.F."/>
            <person name="Baker D."/>
            <person name="Gharbi K."/>
            <person name="Hall N."/>
            <person name="Watson M."/>
            <person name="Adriaenssens E.M."/>
            <person name="Foster-Nyarko E."/>
            <person name="Jarju S."/>
            <person name="Secka A."/>
            <person name="Antonio M."/>
            <person name="Oren A."/>
            <person name="Chaudhuri R.R."/>
            <person name="La Ragione R."/>
            <person name="Hildebrand F."/>
            <person name="Pallen M.J."/>
        </authorList>
    </citation>
    <scope>NUCLEOTIDE SEQUENCE</scope>
    <source>
        <strain evidence="6">ChiW4-1371</strain>
    </source>
</reference>
<comment type="caution">
    <text evidence="6">The sequence shown here is derived from an EMBL/GenBank/DDBJ whole genome shotgun (WGS) entry which is preliminary data.</text>
</comment>
<name>A0A9D2GS90_9BACT</name>
<accession>A0A9D2GS90</accession>
<dbReference type="InterPro" id="IPR050134">
    <property type="entry name" value="NAD-dep_sirtuin_deacylases"/>
</dbReference>
<dbReference type="PANTHER" id="PTHR11085:SF4">
    <property type="entry name" value="NAD-DEPENDENT PROTEIN DEACYLASE"/>
    <property type="match status" value="1"/>
</dbReference>
<dbReference type="GO" id="GO:0070403">
    <property type="term" value="F:NAD+ binding"/>
    <property type="evidence" value="ECO:0007669"/>
    <property type="project" value="InterPro"/>
</dbReference>
<dbReference type="Gene3D" id="3.40.50.1220">
    <property type="entry name" value="TPP-binding domain"/>
    <property type="match status" value="1"/>
</dbReference>
<feature type="active site" description="Proton acceptor" evidence="4">
    <location>
        <position position="107"/>
    </location>
</feature>
<feature type="domain" description="Deacetylase sirtuin-type" evidence="5">
    <location>
        <begin position="1"/>
        <end position="238"/>
    </location>
</feature>
<dbReference type="GO" id="GO:0017136">
    <property type="term" value="F:histone deacetylase activity, NAD-dependent"/>
    <property type="evidence" value="ECO:0007669"/>
    <property type="project" value="TreeGrafter"/>
</dbReference>
<feature type="binding site" evidence="4">
    <location>
        <position position="118"/>
    </location>
    <ligand>
        <name>Zn(2+)</name>
        <dbReference type="ChEBI" id="CHEBI:29105"/>
    </ligand>
</feature>
<reference evidence="6" key="2">
    <citation type="submission" date="2021-04" db="EMBL/GenBank/DDBJ databases">
        <authorList>
            <person name="Gilroy R."/>
        </authorList>
    </citation>
    <scope>NUCLEOTIDE SEQUENCE</scope>
    <source>
        <strain evidence="6">ChiW4-1371</strain>
    </source>
</reference>
<dbReference type="SUPFAM" id="SSF52467">
    <property type="entry name" value="DHS-like NAD/FAD-binding domain"/>
    <property type="match status" value="1"/>
</dbReference>
<dbReference type="InterPro" id="IPR003000">
    <property type="entry name" value="Sirtuin"/>
</dbReference>
<evidence type="ECO:0000256" key="3">
    <source>
        <dbReference type="ARBA" id="ARBA00023027"/>
    </source>
</evidence>
<dbReference type="Gene3D" id="3.30.1600.10">
    <property type="entry name" value="SIR2/SIRT2 'Small Domain"/>
    <property type="match status" value="1"/>
</dbReference>
<keyword evidence="4" id="KW-0479">Metal-binding</keyword>
<dbReference type="PANTHER" id="PTHR11085">
    <property type="entry name" value="NAD-DEPENDENT PROTEIN DEACYLASE SIRTUIN-5, MITOCHONDRIAL-RELATED"/>
    <property type="match status" value="1"/>
</dbReference>
<feature type="binding site" evidence="4">
    <location>
        <position position="133"/>
    </location>
    <ligand>
        <name>Zn(2+)</name>
        <dbReference type="ChEBI" id="CHEBI:29105"/>
    </ligand>
</feature>
<organism evidence="6 7">
    <name type="scientific">Candidatus Mucispirillum faecigallinarum</name>
    <dbReference type="NCBI Taxonomy" id="2838699"/>
    <lineage>
        <taxon>Bacteria</taxon>
        <taxon>Pseudomonadati</taxon>
        <taxon>Deferribacterota</taxon>
        <taxon>Deferribacteres</taxon>
        <taxon>Deferribacterales</taxon>
        <taxon>Mucispirillaceae</taxon>
        <taxon>Mucispirillum</taxon>
    </lineage>
</organism>
<dbReference type="PROSITE" id="PS50305">
    <property type="entry name" value="SIRTUIN"/>
    <property type="match status" value="1"/>
</dbReference>
<evidence type="ECO:0000313" key="6">
    <source>
        <dbReference type="EMBL" id="HIZ88442.1"/>
    </source>
</evidence>
<dbReference type="AlphaFoldDB" id="A0A9D2GS90"/>
<feature type="binding site" evidence="4">
    <location>
        <position position="136"/>
    </location>
    <ligand>
        <name>Zn(2+)</name>
        <dbReference type="ChEBI" id="CHEBI:29105"/>
    </ligand>
</feature>
<evidence type="ECO:0000256" key="2">
    <source>
        <dbReference type="ARBA" id="ARBA00022679"/>
    </source>
</evidence>
<dbReference type="Proteomes" id="UP000824176">
    <property type="component" value="Unassembled WGS sequence"/>
</dbReference>
<proteinExistence type="predicted"/>
<keyword evidence="2" id="KW-0808">Transferase</keyword>
<dbReference type="InterPro" id="IPR029035">
    <property type="entry name" value="DHS-like_NAD/FAD-binding_dom"/>
</dbReference>
<evidence type="ECO:0000313" key="7">
    <source>
        <dbReference type="Proteomes" id="UP000824176"/>
    </source>
</evidence>
<gene>
    <name evidence="6" type="ORF">H9804_00725</name>
</gene>
<evidence type="ECO:0000256" key="1">
    <source>
        <dbReference type="ARBA" id="ARBA00012928"/>
    </source>
</evidence>